<keyword evidence="2" id="KW-1133">Transmembrane helix</keyword>
<sequence>MTHSHVIMSPVTPIYFGSYHYYWGGHYVSDYQRPQKCKYEITDEDQELRNVTFSNGTKPTTLAFGCKSSEGCCGLECCNDSSPWIWIICIIIAVGIFLLCCFWCHKNANCNWESDTSYATAIPVVTTTTTTHSYTVPSAPPPPPGFQPQQTPHGLPVYSQPPAYRTYEQPSMYDVRPVSSSQVHTHYKC</sequence>
<keyword evidence="2" id="KW-0472">Membrane</keyword>
<proteinExistence type="predicted"/>
<dbReference type="AlphaFoldDB" id="A0A8R1DGY8"/>
<evidence type="ECO:0000256" key="2">
    <source>
        <dbReference type="SAM" id="Phobius"/>
    </source>
</evidence>
<keyword evidence="2" id="KW-0812">Transmembrane</keyword>
<dbReference type="Pfam" id="PF01705">
    <property type="entry name" value="CX"/>
    <property type="match status" value="1"/>
</dbReference>
<dbReference type="PANTHER" id="PTHR47520">
    <property type="entry name" value="CX DOMAIN-CONTAINING PROTEIN-RELATED"/>
    <property type="match status" value="1"/>
</dbReference>
<feature type="domain" description="CX" evidence="3">
    <location>
        <begin position="21"/>
        <end position="79"/>
    </location>
</feature>
<dbReference type="EnsemblMetazoa" id="CJA01845.1">
    <property type="protein sequence ID" value="CJA01845.1"/>
    <property type="gene ID" value="WBGene00121049"/>
</dbReference>
<reference evidence="4" key="2">
    <citation type="submission" date="2022-06" db="UniProtKB">
        <authorList>
            <consortium name="EnsemblMetazoa"/>
        </authorList>
    </citation>
    <scope>IDENTIFICATION</scope>
    <source>
        <strain evidence="4">DF5081</strain>
    </source>
</reference>
<evidence type="ECO:0000313" key="5">
    <source>
        <dbReference type="Proteomes" id="UP000005237"/>
    </source>
</evidence>
<keyword evidence="5" id="KW-1185">Reference proteome</keyword>
<evidence type="ECO:0000256" key="1">
    <source>
        <dbReference type="SAM" id="MobiDB-lite"/>
    </source>
</evidence>
<dbReference type="InterPro" id="IPR002619">
    <property type="entry name" value="CX"/>
</dbReference>
<name>A0A8R1DGY8_CAEJA</name>
<evidence type="ECO:0000259" key="3">
    <source>
        <dbReference type="Pfam" id="PF01705"/>
    </source>
</evidence>
<accession>A0A8R1DGY8</accession>
<dbReference type="PANTHER" id="PTHR47520:SF6">
    <property type="entry name" value="CX DOMAIN-CONTAINING PROTEIN"/>
    <property type="match status" value="1"/>
</dbReference>
<feature type="region of interest" description="Disordered" evidence="1">
    <location>
        <begin position="133"/>
        <end position="152"/>
    </location>
</feature>
<dbReference type="Proteomes" id="UP000005237">
    <property type="component" value="Unassembled WGS sequence"/>
</dbReference>
<evidence type="ECO:0000313" key="4">
    <source>
        <dbReference type="EnsemblMetazoa" id="CJA01845.1"/>
    </source>
</evidence>
<feature type="transmembrane region" description="Helical" evidence="2">
    <location>
        <begin position="84"/>
        <end position="104"/>
    </location>
</feature>
<reference evidence="5" key="1">
    <citation type="submission" date="2010-08" db="EMBL/GenBank/DDBJ databases">
        <authorList>
            <consortium name="Caenorhabditis japonica Sequencing Consortium"/>
            <person name="Wilson R.K."/>
        </authorList>
    </citation>
    <scope>NUCLEOTIDE SEQUENCE [LARGE SCALE GENOMIC DNA]</scope>
    <source>
        <strain evidence="5">DF5081</strain>
    </source>
</reference>
<protein>
    <submittedName>
        <fullName evidence="4">CX domain-containing protein</fullName>
    </submittedName>
</protein>
<organism evidence="4 5">
    <name type="scientific">Caenorhabditis japonica</name>
    <dbReference type="NCBI Taxonomy" id="281687"/>
    <lineage>
        <taxon>Eukaryota</taxon>
        <taxon>Metazoa</taxon>
        <taxon>Ecdysozoa</taxon>
        <taxon>Nematoda</taxon>
        <taxon>Chromadorea</taxon>
        <taxon>Rhabditida</taxon>
        <taxon>Rhabditina</taxon>
        <taxon>Rhabditomorpha</taxon>
        <taxon>Rhabditoidea</taxon>
        <taxon>Rhabditidae</taxon>
        <taxon>Peloderinae</taxon>
        <taxon>Caenorhabditis</taxon>
    </lineage>
</organism>